<dbReference type="SUPFAM" id="SSF56672">
    <property type="entry name" value="DNA/RNA polymerases"/>
    <property type="match status" value="1"/>
</dbReference>
<dbReference type="InterPro" id="IPR043502">
    <property type="entry name" value="DNA/RNA_pol_sf"/>
</dbReference>
<proteinExistence type="predicted"/>
<accession>A0A7D9EQH5</accession>
<dbReference type="CDD" id="cd01650">
    <property type="entry name" value="RT_nLTR_like"/>
    <property type="match status" value="1"/>
</dbReference>
<protein>
    <submittedName>
        <fullName evidence="1">Uncharacterized protein</fullName>
    </submittedName>
</protein>
<gene>
    <name evidence="1" type="ORF">PACLA_8A024874</name>
</gene>
<name>A0A7D9EQH5_PARCT</name>
<dbReference type="Proteomes" id="UP001152795">
    <property type="component" value="Unassembled WGS sequence"/>
</dbReference>
<dbReference type="OrthoDB" id="4368687at2759"/>
<dbReference type="AlphaFoldDB" id="A0A7D9EQH5"/>
<dbReference type="PANTHER" id="PTHR33332">
    <property type="entry name" value="REVERSE TRANSCRIPTASE DOMAIN-CONTAINING PROTEIN"/>
    <property type="match status" value="1"/>
</dbReference>
<dbReference type="PROSITE" id="PS50878">
    <property type="entry name" value="RT_POL"/>
    <property type="match status" value="1"/>
</dbReference>
<dbReference type="Pfam" id="PF00078">
    <property type="entry name" value="RVT_1"/>
    <property type="match status" value="1"/>
</dbReference>
<organism evidence="1 2">
    <name type="scientific">Paramuricea clavata</name>
    <name type="common">Red gorgonian</name>
    <name type="synonym">Violescent sea-whip</name>
    <dbReference type="NCBI Taxonomy" id="317549"/>
    <lineage>
        <taxon>Eukaryota</taxon>
        <taxon>Metazoa</taxon>
        <taxon>Cnidaria</taxon>
        <taxon>Anthozoa</taxon>
        <taxon>Octocorallia</taxon>
        <taxon>Malacalcyonacea</taxon>
        <taxon>Plexauridae</taxon>
        <taxon>Paramuricea</taxon>
    </lineage>
</organism>
<dbReference type="EMBL" id="CACRXK020008136">
    <property type="protein sequence ID" value="CAB4014067.1"/>
    <property type="molecule type" value="Genomic_DNA"/>
</dbReference>
<evidence type="ECO:0000313" key="1">
    <source>
        <dbReference type="EMBL" id="CAB4014067.1"/>
    </source>
</evidence>
<sequence length="455" mass="51214">MLLSSEASASVACFVSFGEAKGEHSDPEIVLEDITLTNDEVITVLTNLNNNKAHGPDGIPARLLTETSSQIAPSLCALFNKSLRCGVLPDDWKLANVVPVHKRGEKSYIENYRPISLLSLISKVHERCVFHNIQHHVFQQINPCQHDFVPRKSCVTQLIEVFEQIGRKLDNGKQIDVIYLDMSKAFDKVSHAQLMHRLHKFGFRGNLLNWFSSYLSNRNQQTTIGGATSRSLAVTSGVQQGSILGPLLFLLYENHLSESVGNSSIATFADDTKIFKTVNNVSDASSLQKDLTNFEENSSKANLILNAQKCKVMRITRKHHKTEYPYKLHDAVLESTVHERDLGVWTSSNLTWSKHIEDQCAQTTKMLGYLRRSTLDTKTISIRQRATRSADPDGLKSTTPKCRTATFQRSFISRCARVWNVLPKELTTKNISLGRFKIGSEHLQIGSEHLRRRKS</sequence>
<dbReference type="InterPro" id="IPR000477">
    <property type="entry name" value="RT_dom"/>
</dbReference>
<comment type="caution">
    <text evidence="1">The sequence shown here is derived from an EMBL/GenBank/DDBJ whole genome shotgun (WGS) entry which is preliminary data.</text>
</comment>
<evidence type="ECO:0000313" key="2">
    <source>
        <dbReference type="Proteomes" id="UP001152795"/>
    </source>
</evidence>
<keyword evidence="2" id="KW-1185">Reference proteome</keyword>
<reference evidence="1" key="1">
    <citation type="submission" date="2020-04" db="EMBL/GenBank/DDBJ databases">
        <authorList>
            <person name="Alioto T."/>
            <person name="Alioto T."/>
            <person name="Gomez Garrido J."/>
        </authorList>
    </citation>
    <scope>NUCLEOTIDE SEQUENCE</scope>
    <source>
        <strain evidence="1">A484AB</strain>
    </source>
</reference>